<evidence type="ECO:0000256" key="1">
    <source>
        <dbReference type="SAM" id="Phobius"/>
    </source>
</evidence>
<evidence type="ECO:0000313" key="2">
    <source>
        <dbReference type="EMBL" id="CAB4567574.1"/>
    </source>
</evidence>
<name>A0A6J6DWK5_9ZZZZ</name>
<protein>
    <submittedName>
        <fullName evidence="2">Unannotated protein</fullName>
    </submittedName>
</protein>
<dbReference type="PIRSF" id="PIRSF009160">
    <property type="entry name" value="UCP009160"/>
    <property type="match status" value="1"/>
</dbReference>
<feature type="transmembrane region" description="Helical" evidence="1">
    <location>
        <begin position="160"/>
        <end position="183"/>
    </location>
</feature>
<sequence length="259" mass="27908">MRSSNPVFKRGYAAMDVRDLDSRTEVDALEEQFAAPAASSVRTGRMTMEDVVTRTGMLFGILLVTGAFAWYANLEGGALLLGFGGGFVLAMVISFSKKVRPALIMLYAAFQGLALGVISHIYEVQMPGIVSQAVIGTLSAFVGALYAYRSGKIRVTPRFTRILVTALIGYLVLGLVNIVAVFVFNATSIYSQGILSIGIASLGVALASFFLILDFDQASKMVAAGAPEVESWRAGFGLMVTIVWLYLEVLRLIAILRRD</sequence>
<feature type="transmembrane region" description="Helical" evidence="1">
    <location>
        <begin position="102"/>
        <end position="122"/>
    </location>
</feature>
<proteinExistence type="predicted"/>
<dbReference type="EMBL" id="CAEZTJ010000061">
    <property type="protein sequence ID" value="CAB4567574.1"/>
    <property type="molecule type" value="Genomic_DNA"/>
</dbReference>
<dbReference type="InterPro" id="IPR010539">
    <property type="entry name" value="BaxI_1-like"/>
</dbReference>
<dbReference type="Pfam" id="PF12811">
    <property type="entry name" value="BaxI_1"/>
    <property type="match status" value="1"/>
</dbReference>
<feature type="transmembrane region" description="Helical" evidence="1">
    <location>
        <begin position="189"/>
        <end position="213"/>
    </location>
</feature>
<keyword evidence="1" id="KW-0472">Membrane</keyword>
<feature type="transmembrane region" description="Helical" evidence="1">
    <location>
        <begin position="128"/>
        <end position="148"/>
    </location>
</feature>
<dbReference type="PANTHER" id="PTHR41282:SF1">
    <property type="entry name" value="CONSERVED TRANSMEMBRANE PROTEIN-RELATED"/>
    <property type="match status" value="1"/>
</dbReference>
<reference evidence="2" key="1">
    <citation type="submission" date="2020-05" db="EMBL/GenBank/DDBJ databases">
        <authorList>
            <person name="Chiriac C."/>
            <person name="Salcher M."/>
            <person name="Ghai R."/>
            <person name="Kavagutti S V."/>
        </authorList>
    </citation>
    <scope>NUCLEOTIDE SEQUENCE</scope>
</reference>
<keyword evidence="1" id="KW-1133">Transmembrane helix</keyword>
<feature type="transmembrane region" description="Helical" evidence="1">
    <location>
        <begin position="234"/>
        <end position="256"/>
    </location>
</feature>
<feature type="transmembrane region" description="Helical" evidence="1">
    <location>
        <begin position="78"/>
        <end position="95"/>
    </location>
</feature>
<dbReference type="PANTHER" id="PTHR41282">
    <property type="entry name" value="CONSERVED TRANSMEMBRANE PROTEIN-RELATED"/>
    <property type="match status" value="1"/>
</dbReference>
<keyword evidence="1" id="KW-0812">Transmembrane</keyword>
<organism evidence="2">
    <name type="scientific">freshwater metagenome</name>
    <dbReference type="NCBI Taxonomy" id="449393"/>
    <lineage>
        <taxon>unclassified sequences</taxon>
        <taxon>metagenomes</taxon>
        <taxon>ecological metagenomes</taxon>
    </lineage>
</organism>
<gene>
    <name evidence="2" type="ORF">UFOPK1650_00532</name>
</gene>
<dbReference type="AlphaFoldDB" id="A0A6J6DWK5"/>
<feature type="transmembrane region" description="Helical" evidence="1">
    <location>
        <begin position="51"/>
        <end position="72"/>
    </location>
</feature>
<accession>A0A6J6DWK5</accession>